<protein>
    <submittedName>
        <fullName evidence="2">Uncharacterized protein</fullName>
    </submittedName>
</protein>
<name>A0A8T8WSM6_ASPJA</name>
<keyword evidence="1" id="KW-0472">Membrane</keyword>
<keyword evidence="1" id="KW-0812">Transmembrane</keyword>
<evidence type="ECO:0000313" key="2">
    <source>
        <dbReference type="EMBL" id="RAH78680.1"/>
    </source>
</evidence>
<gene>
    <name evidence="2" type="ORF">BO86DRAFT_174963</name>
</gene>
<sequence>MHGNLVPSISRVCFLAPLHLALWTGCVRCIMIATIAWIAQVAMWSREDRRSACQPIGDPVMHT</sequence>
<keyword evidence="1" id="KW-1133">Transmembrane helix</keyword>
<proteinExistence type="predicted"/>
<evidence type="ECO:0000313" key="3">
    <source>
        <dbReference type="Proteomes" id="UP000249497"/>
    </source>
</evidence>
<dbReference type="RefSeq" id="XP_025524574.1">
    <property type="nucleotide sequence ID" value="XM_025666539.1"/>
</dbReference>
<accession>A0A8T8WSM6</accession>
<organism evidence="2 3">
    <name type="scientific">Aspergillus japonicus CBS 114.51</name>
    <dbReference type="NCBI Taxonomy" id="1448312"/>
    <lineage>
        <taxon>Eukaryota</taxon>
        <taxon>Fungi</taxon>
        <taxon>Dikarya</taxon>
        <taxon>Ascomycota</taxon>
        <taxon>Pezizomycotina</taxon>
        <taxon>Eurotiomycetes</taxon>
        <taxon>Eurotiomycetidae</taxon>
        <taxon>Eurotiales</taxon>
        <taxon>Aspergillaceae</taxon>
        <taxon>Aspergillus</taxon>
        <taxon>Aspergillus subgen. Circumdati</taxon>
    </lineage>
</organism>
<dbReference type="AlphaFoldDB" id="A0A8T8WSM6"/>
<evidence type="ECO:0000256" key="1">
    <source>
        <dbReference type="SAM" id="Phobius"/>
    </source>
</evidence>
<dbReference type="Proteomes" id="UP000249497">
    <property type="component" value="Unassembled WGS sequence"/>
</dbReference>
<feature type="transmembrane region" description="Helical" evidence="1">
    <location>
        <begin position="20"/>
        <end position="42"/>
    </location>
</feature>
<dbReference type="EMBL" id="KZ824823">
    <property type="protein sequence ID" value="RAH78680.1"/>
    <property type="molecule type" value="Genomic_DNA"/>
</dbReference>
<keyword evidence="3" id="KW-1185">Reference proteome</keyword>
<dbReference type="GeneID" id="37170231"/>
<reference evidence="2 3" key="1">
    <citation type="submission" date="2018-02" db="EMBL/GenBank/DDBJ databases">
        <title>The genomes of Aspergillus section Nigri reveals drivers in fungal speciation.</title>
        <authorList>
            <consortium name="DOE Joint Genome Institute"/>
            <person name="Vesth T.C."/>
            <person name="Nybo J."/>
            <person name="Theobald S."/>
            <person name="Brandl J."/>
            <person name="Frisvad J.C."/>
            <person name="Nielsen K.F."/>
            <person name="Lyhne E.K."/>
            <person name="Kogle M.E."/>
            <person name="Kuo A."/>
            <person name="Riley R."/>
            <person name="Clum A."/>
            <person name="Nolan M."/>
            <person name="Lipzen A."/>
            <person name="Salamov A."/>
            <person name="Henrissat B."/>
            <person name="Wiebenga A."/>
            <person name="De vries R.P."/>
            <person name="Grigoriev I.V."/>
            <person name="Mortensen U.H."/>
            <person name="Andersen M.R."/>
            <person name="Baker S.E."/>
        </authorList>
    </citation>
    <scope>NUCLEOTIDE SEQUENCE [LARGE SCALE GENOMIC DNA]</scope>
    <source>
        <strain evidence="2 3">CBS 114.51</strain>
    </source>
</reference>